<reference evidence="1" key="1">
    <citation type="submission" date="2021-02" db="EMBL/GenBank/DDBJ databases">
        <authorList>
            <person name="Nowell W R."/>
        </authorList>
    </citation>
    <scope>NUCLEOTIDE SEQUENCE</scope>
    <source>
        <strain evidence="1">Ploen Becks lab</strain>
    </source>
</reference>
<organism evidence="1 2">
    <name type="scientific">Brachionus calyciflorus</name>
    <dbReference type="NCBI Taxonomy" id="104777"/>
    <lineage>
        <taxon>Eukaryota</taxon>
        <taxon>Metazoa</taxon>
        <taxon>Spiralia</taxon>
        <taxon>Gnathifera</taxon>
        <taxon>Rotifera</taxon>
        <taxon>Eurotatoria</taxon>
        <taxon>Monogononta</taxon>
        <taxon>Pseudotrocha</taxon>
        <taxon>Ploima</taxon>
        <taxon>Brachionidae</taxon>
        <taxon>Brachionus</taxon>
    </lineage>
</organism>
<dbReference type="AlphaFoldDB" id="A0A813QNB9"/>
<dbReference type="Proteomes" id="UP000663879">
    <property type="component" value="Unassembled WGS sequence"/>
</dbReference>
<sequence>MENLSKKVEYFRVKLLDKKINALDYCELNMTDFFIKLNEYGLFVDHELNERINEKFKDLNMIEDFLVNSKMFSNEKFKIDDFLHEFLNYFLDEDDLGDFMRIILKIFSLKGLYSEVELIFKPDKYVYLIRIPCFGILVDREPLKVKLIITKNDFSIYKFKFLDDIDDYLDTSKKKIGPMSDLFYLDKLADKKIKKGRSFISLCSSFTRFSFGSNK</sequence>
<protein>
    <submittedName>
        <fullName evidence="1">Uncharacterized protein</fullName>
    </submittedName>
</protein>
<gene>
    <name evidence="1" type="ORF">OXX778_LOCUS4941</name>
</gene>
<name>A0A813QNB9_9BILA</name>
<evidence type="ECO:0000313" key="2">
    <source>
        <dbReference type="Proteomes" id="UP000663879"/>
    </source>
</evidence>
<evidence type="ECO:0000313" key="1">
    <source>
        <dbReference type="EMBL" id="CAF0770815.1"/>
    </source>
</evidence>
<proteinExistence type="predicted"/>
<comment type="caution">
    <text evidence="1">The sequence shown here is derived from an EMBL/GenBank/DDBJ whole genome shotgun (WGS) entry which is preliminary data.</text>
</comment>
<keyword evidence="2" id="KW-1185">Reference proteome</keyword>
<dbReference type="EMBL" id="CAJNOC010000515">
    <property type="protein sequence ID" value="CAF0770815.1"/>
    <property type="molecule type" value="Genomic_DNA"/>
</dbReference>
<accession>A0A813QNB9</accession>